<keyword evidence="4" id="KW-1185">Reference proteome</keyword>
<dbReference type="InterPro" id="IPR056884">
    <property type="entry name" value="NPHP3-like_N"/>
</dbReference>
<dbReference type="EMBL" id="JAUEPN010000009">
    <property type="protein sequence ID" value="KAK3291573.1"/>
    <property type="molecule type" value="Genomic_DNA"/>
</dbReference>
<gene>
    <name evidence="3" type="ORF">B0H64DRAFT_295148</name>
</gene>
<dbReference type="InterPro" id="IPR027417">
    <property type="entry name" value="P-loop_NTPase"/>
</dbReference>
<name>A0AAE0LNE7_9PEZI</name>
<comment type="caution">
    <text evidence="3">The sequence shown here is derived from an EMBL/GenBank/DDBJ whole genome shotgun (WGS) entry which is preliminary data.</text>
</comment>
<dbReference type="Proteomes" id="UP001278766">
    <property type="component" value="Unassembled WGS sequence"/>
</dbReference>
<dbReference type="PANTHER" id="PTHR10039">
    <property type="entry name" value="AMELOGENIN"/>
    <property type="match status" value="1"/>
</dbReference>
<dbReference type="Gene3D" id="3.40.50.300">
    <property type="entry name" value="P-loop containing nucleotide triphosphate hydrolases"/>
    <property type="match status" value="1"/>
</dbReference>
<evidence type="ECO:0000313" key="4">
    <source>
        <dbReference type="Proteomes" id="UP001278766"/>
    </source>
</evidence>
<dbReference type="AlphaFoldDB" id="A0AAE0LNE7"/>
<dbReference type="Pfam" id="PF24883">
    <property type="entry name" value="NPHP3_N"/>
    <property type="match status" value="1"/>
</dbReference>
<reference evidence="3" key="1">
    <citation type="journal article" date="2023" name="Mol. Phylogenet. Evol.">
        <title>Genome-scale phylogeny and comparative genomics of the fungal order Sordariales.</title>
        <authorList>
            <person name="Hensen N."/>
            <person name="Bonometti L."/>
            <person name="Westerberg I."/>
            <person name="Brannstrom I.O."/>
            <person name="Guillou S."/>
            <person name="Cros-Aarteil S."/>
            <person name="Calhoun S."/>
            <person name="Haridas S."/>
            <person name="Kuo A."/>
            <person name="Mondo S."/>
            <person name="Pangilinan J."/>
            <person name="Riley R."/>
            <person name="LaButti K."/>
            <person name="Andreopoulos B."/>
            <person name="Lipzen A."/>
            <person name="Chen C."/>
            <person name="Yan M."/>
            <person name="Daum C."/>
            <person name="Ng V."/>
            <person name="Clum A."/>
            <person name="Steindorff A."/>
            <person name="Ohm R.A."/>
            <person name="Martin F."/>
            <person name="Silar P."/>
            <person name="Natvig D.O."/>
            <person name="Lalanne C."/>
            <person name="Gautier V."/>
            <person name="Ament-Velasquez S.L."/>
            <person name="Kruys A."/>
            <person name="Hutchinson M.I."/>
            <person name="Powell A.J."/>
            <person name="Barry K."/>
            <person name="Miller A.N."/>
            <person name="Grigoriev I.V."/>
            <person name="Debuchy R."/>
            <person name="Gladieux P."/>
            <person name="Hiltunen Thoren M."/>
            <person name="Johannesson H."/>
        </authorList>
    </citation>
    <scope>NUCLEOTIDE SEQUENCE</scope>
    <source>
        <strain evidence="3">CBS 168.71</strain>
    </source>
</reference>
<reference evidence="3" key="2">
    <citation type="submission" date="2023-06" db="EMBL/GenBank/DDBJ databases">
        <authorList>
            <consortium name="Lawrence Berkeley National Laboratory"/>
            <person name="Haridas S."/>
            <person name="Hensen N."/>
            <person name="Bonometti L."/>
            <person name="Westerberg I."/>
            <person name="Brannstrom I.O."/>
            <person name="Guillou S."/>
            <person name="Cros-Aarteil S."/>
            <person name="Calhoun S."/>
            <person name="Kuo A."/>
            <person name="Mondo S."/>
            <person name="Pangilinan J."/>
            <person name="Riley R."/>
            <person name="Labutti K."/>
            <person name="Andreopoulos B."/>
            <person name="Lipzen A."/>
            <person name="Chen C."/>
            <person name="Yanf M."/>
            <person name="Daum C."/>
            <person name="Ng V."/>
            <person name="Clum A."/>
            <person name="Steindorff A."/>
            <person name="Ohm R."/>
            <person name="Martin F."/>
            <person name="Silar P."/>
            <person name="Natvig D."/>
            <person name="Lalanne C."/>
            <person name="Gautier V."/>
            <person name="Ament-Velasquez S.L."/>
            <person name="Kruys A."/>
            <person name="Hutchinson M.I."/>
            <person name="Powell A.J."/>
            <person name="Barry K."/>
            <person name="Miller A.N."/>
            <person name="Grigoriev I.V."/>
            <person name="Debuchy R."/>
            <person name="Gladieux P."/>
            <person name="Thoren M.H."/>
            <person name="Johannesson H."/>
        </authorList>
    </citation>
    <scope>NUCLEOTIDE SEQUENCE</scope>
    <source>
        <strain evidence="3">CBS 168.71</strain>
    </source>
</reference>
<dbReference type="SUPFAM" id="SSF52540">
    <property type="entry name" value="P-loop containing nucleoside triphosphate hydrolases"/>
    <property type="match status" value="1"/>
</dbReference>
<sequence>MDPISALSIATGIVAFVDFGAKLVSLWLEIQGSEDGRPAALSALETESRELWANASHARDKVASLQARYPGQAESLAKLAAQCTQAEKDLRTLTDSLRAKPGHGLRARGAQVLVSIRGIQKQGDIEALQGRLRSIREQTMMSLIMCISYLDNVDSSIEEVLDILHPIRMTIDNLQPAFHNISRNRPLTTTLERDNIAKGLWTSIVTADQPHSQTFPGHIGEPFKDNSHIYNKILRSLEFEDMAARESQIDNAFPETFQWLLDDNGSQTGKPSPTPPTKFKEWLESHDNETPFWITGNPASGKSTLMKFICTNDQVQTHLRVWSDQFRLLTCSVYLWNPGSLRQKSQVGLLSMMLHQLLYQRPDLCRVVAPRRYLYFQVAGTDSPHPPDWTIEELRDGITGFVSQIEGANRLAFFIDGLDEYEGNLEKLVSFLKQLHHSHKVKLCVSSRPWNLFKDEFRTYPSLRMELLTKPDIEKYVHTRIGSTPAFQELRALQSASVENLESQIIEKAEGVFLWVVLVVEKVIATARENNDLHEISRVFNSLPPGLEELYDSMRRRLGPAHRSRAATMYQLVFRWNEIASRPFGALEFWMAINCHNPSDLPACPLDDQVTEILPMLERRLAGATGGILQVLRVDTPERNLVRSSQATSVGFLHRTAFDWLKAISYKIVQDGPVNYDPGL</sequence>
<evidence type="ECO:0000256" key="1">
    <source>
        <dbReference type="ARBA" id="ARBA00022737"/>
    </source>
</evidence>
<dbReference type="GeneID" id="87837018"/>
<keyword evidence="1" id="KW-0677">Repeat</keyword>
<feature type="domain" description="Nephrocystin 3-like N-terminal" evidence="2">
    <location>
        <begin position="278"/>
        <end position="448"/>
    </location>
</feature>
<organism evidence="3 4">
    <name type="scientific">Chaetomium fimeti</name>
    <dbReference type="NCBI Taxonomy" id="1854472"/>
    <lineage>
        <taxon>Eukaryota</taxon>
        <taxon>Fungi</taxon>
        <taxon>Dikarya</taxon>
        <taxon>Ascomycota</taxon>
        <taxon>Pezizomycotina</taxon>
        <taxon>Sordariomycetes</taxon>
        <taxon>Sordariomycetidae</taxon>
        <taxon>Sordariales</taxon>
        <taxon>Chaetomiaceae</taxon>
        <taxon>Chaetomium</taxon>
    </lineage>
</organism>
<accession>A0AAE0LNE7</accession>
<dbReference type="PANTHER" id="PTHR10039:SF5">
    <property type="entry name" value="NACHT DOMAIN-CONTAINING PROTEIN"/>
    <property type="match status" value="1"/>
</dbReference>
<protein>
    <recommendedName>
        <fullName evidence="2">Nephrocystin 3-like N-terminal domain-containing protein</fullName>
    </recommendedName>
</protein>
<evidence type="ECO:0000313" key="3">
    <source>
        <dbReference type="EMBL" id="KAK3291573.1"/>
    </source>
</evidence>
<feature type="non-terminal residue" evidence="3">
    <location>
        <position position="680"/>
    </location>
</feature>
<dbReference type="RefSeq" id="XP_062655087.1">
    <property type="nucleotide sequence ID" value="XM_062800070.1"/>
</dbReference>
<proteinExistence type="predicted"/>
<evidence type="ECO:0000259" key="2">
    <source>
        <dbReference type="Pfam" id="PF24883"/>
    </source>
</evidence>